<sequence>MKTFKKNLIIPNIAIQMAQLVLHMRGIGNVLLITGMLGYGSVWAQTANPGYDKALADSMGADEYGMKSYIFVILKSGTAKIDDQQKIGELFRGHMDNINRLVEQKKLIIAGPFGENSHAYRGLFIFDSQDKDEVSAMLQTDPAIKEKLLEVELFDWYGSAALPAYLETSDKVTKIKP</sequence>
<dbReference type="RefSeq" id="WP_218145368.1">
    <property type="nucleotide sequence ID" value="NZ_FNZR01000003.1"/>
</dbReference>
<organism evidence="1 2">
    <name type="scientific">Parapedobacter koreensis</name>
    <dbReference type="NCBI Taxonomy" id="332977"/>
    <lineage>
        <taxon>Bacteria</taxon>
        <taxon>Pseudomonadati</taxon>
        <taxon>Bacteroidota</taxon>
        <taxon>Sphingobacteriia</taxon>
        <taxon>Sphingobacteriales</taxon>
        <taxon>Sphingobacteriaceae</taxon>
        <taxon>Parapedobacter</taxon>
    </lineage>
</organism>
<dbReference type="SUPFAM" id="SSF54909">
    <property type="entry name" value="Dimeric alpha+beta barrel"/>
    <property type="match status" value="1"/>
</dbReference>
<evidence type="ECO:0000313" key="1">
    <source>
        <dbReference type="EMBL" id="SEK93262.1"/>
    </source>
</evidence>
<evidence type="ECO:0008006" key="3">
    <source>
        <dbReference type="Google" id="ProtNLM"/>
    </source>
</evidence>
<dbReference type="Proteomes" id="UP000198916">
    <property type="component" value="Unassembled WGS sequence"/>
</dbReference>
<name>A0A1H7L2P7_9SPHI</name>
<dbReference type="Gene3D" id="3.30.70.1060">
    <property type="entry name" value="Dimeric alpha+beta barrel"/>
    <property type="match status" value="1"/>
</dbReference>
<dbReference type="InterPro" id="IPR011008">
    <property type="entry name" value="Dimeric_a/b-barrel"/>
</dbReference>
<keyword evidence="2" id="KW-1185">Reference proteome</keyword>
<accession>A0A1H7L2P7</accession>
<gene>
    <name evidence="1" type="ORF">SAMN05421740_10321</name>
</gene>
<protein>
    <recommendedName>
        <fullName evidence="3">YCII-related domain-containing protein</fullName>
    </recommendedName>
</protein>
<reference evidence="2" key="1">
    <citation type="submission" date="2016-10" db="EMBL/GenBank/DDBJ databases">
        <authorList>
            <person name="Varghese N."/>
            <person name="Submissions S."/>
        </authorList>
    </citation>
    <scope>NUCLEOTIDE SEQUENCE [LARGE SCALE GENOMIC DNA]</scope>
    <source>
        <strain evidence="2">Jip14</strain>
    </source>
</reference>
<evidence type="ECO:0000313" key="2">
    <source>
        <dbReference type="Proteomes" id="UP000198916"/>
    </source>
</evidence>
<dbReference type="STRING" id="332977.SAMN05421740_10321"/>
<dbReference type="AlphaFoldDB" id="A0A1H7L2P7"/>
<dbReference type="EMBL" id="FNZR01000003">
    <property type="protein sequence ID" value="SEK93262.1"/>
    <property type="molecule type" value="Genomic_DNA"/>
</dbReference>
<proteinExistence type="predicted"/>